<evidence type="ECO:0000313" key="1">
    <source>
        <dbReference type="EMBL" id="KAF5190071.1"/>
    </source>
</evidence>
<comment type="caution">
    <text evidence="1">The sequence shown here is derived from an EMBL/GenBank/DDBJ whole genome shotgun (WGS) entry which is preliminary data.</text>
</comment>
<sequence length="65" mass="7203">MEGERRLVFEKKSRRAVYLAQLGGLKPSLMGNLSRTGLSIGSFDKVVVSPKHSCIYRSECLTSSK</sequence>
<keyword evidence="2" id="KW-1185">Reference proteome</keyword>
<gene>
    <name evidence="1" type="ORF">FRX31_020347</name>
</gene>
<reference evidence="1 2" key="1">
    <citation type="submission" date="2020-06" db="EMBL/GenBank/DDBJ databases">
        <title>Transcriptomic and genomic resources for Thalictrum thalictroides and T. hernandezii: Facilitating candidate gene discovery in an emerging model plant lineage.</title>
        <authorList>
            <person name="Arias T."/>
            <person name="Riano-Pachon D.M."/>
            <person name="Di Stilio V.S."/>
        </authorList>
    </citation>
    <scope>NUCLEOTIDE SEQUENCE [LARGE SCALE GENOMIC DNA]</scope>
    <source>
        <strain evidence="2">cv. WT478/WT964</strain>
        <tissue evidence="1">Leaves</tissue>
    </source>
</reference>
<evidence type="ECO:0000313" key="2">
    <source>
        <dbReference type="Proteomes" id="UP000554482"/>
    </source>
</evidence>
<organism evidence="1 2">
    <name type="scientific">Thalictrum thalictroides</name>
    <name type="common">Rue-anemone</name>
    <name type="synonym">Anemone thalictroides</name>
    <dbReference type="NCBI Taxonomy" id="46969"/>
    <lineage>
        <taxon>Eukaryota</taxon>
        <taxon>Viridiplantae</taxon>
        <taxon>Streptophyta</taxon>
        <taxon>Embryophyta</taxon>
        <taxon>Tracheophyta</taxon>
        <taxon>Spermatophyta</taxon>
        <taxon>Magnoliopsida</taxon>
        <taxon>Ranunculales</taxon>
        <taxon>Ranunculaceae</taxon>
        <taxon>Thalictroideae</taxon>
        <taxon>Thalictrum</taxon>
    </lineage>
</organism>
<dbReference type="EMBL" id="JABWDY010024660">
    <property type="protein sequence ID" value="KAF5190071.1"/>
    <property type="molecule type" value="Genomic_DNA"/>
</dbReference>
<dbReference type="Proteomes" id="UP000554482">
    <property type="component" value="Unassembled WGS sequence"/>
</dbReference>
<dbReference type="AlphaFoldDB" id="A0A7J6VYY1"/>
<accession>A0A7J6VYY1</accession>
<name>A0A7J6VYY1_THATH</name>
<proteinExistence type="predicted"/>
<protein>
    <submittedName>
        <fullName evidence="1">Uncharacterized protein</fullName>
    </submittedName>
</protein>